<evidence type="ECO:0000313" key="1">
    <source>
        <dbReference type="EMBL" id="UYF76641.1"/>
    </source>
</evidence>
<organism evidence="1 2">
    <name type="scientific">Acinetobacter ursingii</name>
    <dbReference type="NCBI Taxonomy" id="108980"/>
    <lineage>
        <taxon>Bacteria</taxon>
        <taxon>Pseudomonadati</taxon>
        <taxon>Pseudomonadota</taxon>
        <taxon>Gammaproteobacteria</taxon>
        <taxon>Moraxellales</taxon>
        <taxon>Moraxellaceae</taxon>
        <taxon>Acinetobacter</taxon>
    </lineage>
</organism>
<dbReference type="AlphaFoldDB" id="A0AA46P876"/>
<protein>
    <submittedName>
        <fullName evidence="1">Uncharacterized protein</fullName>
    </submittedName>
</protein>
<evidence type="ECO:0000313" key="2">
    <source>
        <dbReference type="Proteomes" id="UP001164081"/>
    </source>
</evidence>
<accession>A0AA46P876</accession>
<gene>
    <name evidence="1" type="ORF">LSO58_07145</name>
</gene>
<sequence>MKNLILTIIAIALSGCAESVETKVPDNTYKEQFELADQRIGKMLETLDRSDVPMNQKREILCTKYPEVYKKQYMPALLKLSPNEYSEKAL</sequence>
<proteinExistence type="predicted"/>
<dbReference type="PROSITE" id="PS51257">
    <property type="entry name" value="PROKAR_LIPOPROTEIN"/>
    <property type="match status" value="1"/>
</dbReference>
<dbReference type="EMBL" id="CP089044">
    <property type="protein sequence ID" value="UYF76641.1"/>
    <property type="molecule type" value="Genomic_DNA"/>
</dbReference>
<dbReference type="Proteomes" id="UP001164081">
    <property type="component" value="Chromosome"/>
</dbReference>
<dbReference type="RefSeq" id="WP_228274658.1">
    <property type="nucleotide sequence ID" value="NZ_BKVR01000094.1"/>
</dbReference>
<reference evidence="1" key="1">
    <citation type="journal article" date="2022" name="J Glob Antimicrob Resist">
        <title>Comparative analysis of IMP-4- and OXA-58-containing plasmids of three carbapenemase-producing Acinetobacter ursingii strains in the Netherlands.</title>
        <authorList>
            <person name="Hendrickx A.P.A."/>
            <person name="Schade R.P."/>
            <person name="Landman F."/>
            <person name="Bosch T."/>
            <person name="Schouls L.M."/>
            <person name="van Dijk K."/>
        </authorList>
    </citation>
    <scope>NUCLEOTIDE SEQUENCE</scope>
    <source>
        <strain evidence="1">RIVM_C010761</strain>
    </source>
</reference>
<name>A0AA46P876_9GAMM</name>